<sequence length="68" mass="7982">MPLLRTIVEDFRDTFQMVTYETVLENIIWYVVDDEGKISKLAQMDDHVESCLQQMKVRSIMIKGLLGF</sequence>
<reference evidence="1" key="2">
    <citation type="submission" date="2022-01" db="EMBL/GenBank/DDBJ databases">
        <authorList>
            <person name="Yamashiro T."/>
            <person name="Shiraishi A."/>
            <person name="Satake H."/>
            <person name="Nakayama K."/>
        </authorList>
    </citation>
    <scope>NUCLEOTIDE SEQUENCE</scope>
</reference>
<organism evidence="1 2">
    <name type="scientific">Tanacetum coccineum</name>
    <dbReference type="NCBI Taxonomy" id="301880"/>
    <lineage>
        <taxon>Eukaryota</taxon>
        <taxon>Viridiplantae</taxon>
        <taxon>Streptophyta</taxon>
        <taxon>Embryophyta</taxon>
        <taxon>Tracheophyta</taxon>
        <taxon>Spermatophyta</taxon>
        <taxon>Magnoliopsida</taxon>
        <taxon>eudicotyledons</taxon>
        <taxon>Gunneridae</taxon>
        <taxon>Pentapetalae</taxon>
        <taxon>asterids</taxon>
        <taxon>campanulids</taxon>
        <taxon>Asterales</taxon>
        <taxon>Asteraceae</taxon>
        <taxon>Asteroideae</taxon>
        <taxon>Anthemideae</taxon>
        <taxon>Anthemidinae</taxon>
        <taxon>Tanacetum</taxon>
    </lineage>
</organism>
<dbReference type="EMBL" id="BQNB010021049">
    <property type="protein sequence ID" value="GJU02324.1"/>
    <property type="molecule type" value="Genomic_DNA"/>
</dbReference>
<keyword evidence="2" id="KW-1185">Reference proteome</keyword>
<reference evidence="1" key="1">
    <citation type="journal article" date="2022" name="Int. J. Mol. Sci.">
        <title>Draft Genome of Tanacetum Coccineum: Genomic Comparison of Closely Related Tanacetum-Family Plants.</title>
        <authorList>
            <person name="Yamashiro T."/>
            <person name="Shiraishi A."/>
            <person name="Nakayama K."/>
            <person name="Satake H."/>
        </authorList>
    </citation>
    <scope>NUCLEOTIDE SEQUENCE</scope>
</reference>
<evidence type="ECO:0000313" key="2">
    <source>
        <dbReference type="Proteomes" id="UP001151760"/>
    </source>
</evidence>
<name>A0ABQ5ITM9_9ASTR</name>
<evidence type="ECO:0000313" key="1">
    <source>
        <dbReference type="EMBL" id="GJU02324.1"/>
    </source>
</evidence>
<gene>
    <name evidence="1" type="ORF">Tco_1112662</name>
</gene>
<comment type="caution">
    <text evidence="1">The sequence shown here is derived from an EMBL/GenBank/DDBJ whole genome shotgun (WGS) entry which is preliminary data.</text>
</comment>
<accession>A0ABQ5ITM9</accession>
<dbReference type="Proteomes" id="UP001151760">
    <property type="component" value="Unassembled WGS sequence"/>
</dbReference>
<protein>
    <submittedName>
        <fullName evidence="1">Uncharacterized protein</fullName>
    </submittedName>
</protein>
<proteinExistence type="predicted"/>